<evidence type="ECO:0000313" key="8">
    <source>
        <dbReference type="EMBL" id="TCK21251.1"/>
    </source>
</evidence>
<dbReference type="Pfam" id="PF04542">
    <property type="entry name" value="Sigma70_r2"/>
    <property type="match status" value="1"/>
</dbReference>
<comment type="caution">
    <text evidence="8">The sequence shown here is derived from an EMBL/GenBank/DDBJ whole genome shotgun (WGS) entry which is preliminary data.</text>
</comment>
<evidence type="ECO:0000259" key="6">
    <source>
        <dbReference type="Pfam" id="PF04542"/>
    </source>
</evidence>
<evidence type="ECO:0000256" key="2">
    <source>
        <dbReference type="ARBA" id="ARBA00011344"/>
    </source>
</evidence>
<dbReference type="GO" id="GO:0003677">
    <property type="term" value="F:DNA binding"/>
    <property type="evidence" value="ECO:0007669"/>
    <property type="project" value="InterPro"/>
</dbReference>
<evidence type="ECO:0000256" key="4">
    <source>
        <dbReference type="ARBA" id="ARBA00023082"/>
    </source>
</evidence>
<dbReference type="OrthoDB" id="3211555at2"/>
<dbReference type="Gene3D" id="1.10.1740.10">
    <property type="match status" value="1"/>
</dbReference>
<dbReference type="InterPro" id="IPR036388">
    <property type="entry name" value="WH-like_DNA-bd_sf"/>
</dbReference>
<proteinExistence type="inferred from homology"/>
<protein>
    <submittedName>
        <fullName evidence="8">RNA polymerase sigma-70 factor (ECF subfamily)</fullName>
    </submittedName>
</protein>
<dbReference type="Gene3D" id="1.10.10.10">
    <property type="entry name" value="Winged helix-like DNA-binding domain superfamily/Winged helix DNA-binding domain"/>
    <property type="match status" value="1"/>
</dbReference>
<evidence type="ECO:0000313" key="9">
    <source>
        <dbReference type="Proteomes" id="UP000295560"/>
    </source>
</evidence>
<evidence type="ECO:0000256" key="3">
    <source>
        <dbReference type="ARBA" id="ARBA00023015"/>
    </source>
</evidence>
<evidence type="ECO:0000256" key="5">
    <source>
        <dbReference type="ARBA" id="ARBA00023163"/>
    </source>
</evidence>
<keyword evidence="3" id="KW-0805">Transcription regulation</keyword>
<dbReference type="Gene3D" id="3.10.450.50">
    <property type="match status" value="1"/>
</dbReference>
<keyword evidence="5" id="KW-0804">Transcription</keyword>
<dbReference type="InterPro" id="IPR013324">
    <property type="entry name" value="RNA_pol_sigma_r3/r4-like"/>
</dbReference>
<comment type="subunit">
    <text evidence="2">Interacts transiently with the RNA polymerase catalytic core formed by RpoA, RpoB, RpoC and RpoZ (2 alpha, 1 beta, 1 beta' and 1 omega subunit) to form the RNA polymerase holoenzyme that can initiate transcription.</text>
</comment>
<dbReference type="AlphaFoldDB" id="A0A4R1HJT1"/>
<keyword evidence="4" id="KW-0731">Sigma factor</keyword>
<evidence type="ECO:0000259" key="7">
    <source>
        <dbReference type="Pfam" id="PF08281"/>
    </source>
</evidence>
<keyword evidence="9" id="KW-1185">Reference proteome</keyword>
<dbReference type="InterPro" id="IPR052704">
    <property type="entry name" value="ECF_Sigma-70_Domain"/>
</dbReference>
<dbReference type="Pfam" id="PF08281">
    <property type="entry name" value="Sigma70_r4_2"/>
    <property type="match status" value="1"/>
</dbReference>
<name>A0A4R1HJT1_PSEEN</name>
<dbReference type="Proteomes" id="UP000295560">
    <property type="component" value="Unassembled WGS sequence"/>
</dbReference>
<feature type="domain" description="RNA polymerase sigma factor 70 region 4 type 2" evidence="7">
    <location>
        <begin position="113"/>
        <end position="163"/>
    </location>
</feature>
<dbReference type="InterPro" id="IPR007627">
    <property type="entry name" value="RNA_pol_sigma70_r2"/>
</dbReference>
<dbReference type="PANTHER" id="PTHR30173">
    <property type="entry name" value="SIGMA 19 FACTOR"/>
    <property type="match status" value="1"/>
</dbReference>
<dbReference type="GO" id="GO:0016987">
    <property type="term" value="F:sigma factor activity"/>
    <property type="evidence" value="ECO:0007669"/>
    <property type="project" value="UniProtKB-KW"/>
</dbReference>
<gene>
    <name evidence="8" type="ORF">EV378_5231</name>
</gene>
<dbReference type="NCBIfam" id="TIGR02937">
    <property type="entry name" value="sigma70-ECF"/>
    <property type="match status" value="1"/>
</dbReference>
<dbReference type="SUPFAM" id="SSF88659">
    <property type="entry name" value="Sigma3 and sigma4 domains of RNA polymerase sigma factors"/>
    <property type="match status" value="1"/>
</dbReference>
<comment type="similarity">
    <text evidence="1">Belongs to the sigma-70 factor family. ECF subfamily.</text>
</comment>
<dbReference type="GO" id="GO:0006352">
    <property type="term" value="P:DNA-templated transcription initiation"/>
    <property type="evidence" value="ECO:0007669"/>
    <property type="project" value="InterPro"/>
</dbReference>
<sequence length="298" mass="31624">MTTGTDQLAARFEESRAHLLGVGYRITGSLADAEDAVQEAWLRLARSDDPESVRDLRAWSTTTVARLCLDRLRSAAARRERHVGPWLPEPLVTTPDDTGPLAELVRAEDVRMAAMVVLERLGPAQRVAFVLHEALDLPYDEIGAVLGCSADAARQHAARARRAIADEPAPPRAPDIVAAAALQRFAEALAGGDASALTAVLHPDVVMVNDGGGRVSAARRPIAGPDKVSRLLFGLLGQYGPGLMDGRPVLVNGEPGFLVPGDGDVSTSVTVLTLQDGLIRSIHSVLDPEKLTRLPAGE</sequence>
<dbReference type="RefSeq" id="WP_132430019.1">
    <property type="nucleotide sequence ID" value="NZ_SMFZ01000002.1"/>
</dbReference>
<evidence type="ECO:0000256" key="1">
    <source>
        <dbReference type="ARBA" id="ARBA00010641"/>
    </source>
</evidence>
<dbReference type="SUPFAM" id="SSF88946">
    <property type="entry name" value="Sigma2 domain of RNA polymerase sigma factors"/>
    <property type="match status" value="1"/>
</dbReference>
<dbReference type="PANTHER" id="PTHR30173:SF36">
    <property type="entry name" value="ECF RNA POLYMERASE SIGMA FACTOR SIGJ"/>
    <property type="match status" value="1"/>
</dbReference>
<organism evidence="8 9">
    <name type="scientific">Pseudonocardia endophytica</name>
    <dbReference type="NCBI Taxonomy" id="401976"/>
    <lineage>
        <taxon>Bacteria</taxon>
        <taxon>Bacillati</taxon>
        <taxon>Actinomycetota</taxon>
        <taxon>Actinomycetes</taxon>
        <taxon>Pseudonocardiales</taxon>
        <taxon>Pseudonocardiaceae</taxon>
        <taxon>Pseudonocardia</taxon>
    </lineage>
</organism>
<accession>A0A4R1HJT1</accession>
<reference evidence="8 9" key="1">
    <citation type="submission" date="2019-03" db="EMBL/GenBank/DDBJ databases">
        <title>Sequencing the genomes of 1000 actinobacteria strains.</title>
        <authorList>
            <person name="Klenk H.-P."/>
        </authorList>
    </citation>
    <scope>NUCLEOTIDE SEQUENCE [LARGE SCALE GENOMIC DNA]</scope>
    <source>
        <strain evidence="8 9">DSM 44969</strain>
    </source>
</reference>
<dbReference type="InterPro" id="IPR013249">
    <property type="entry name" value="RNA_pol_sigma70_r4_t2"/>
</dbReference>
<feature type="domain" description="RNA polymerase sigma-70 region 2" evidence="6">
    <location>
        <begin position="13"/>
        <end position="76"/>
    </location>
</feature>
<dbReference type="NCBIfam" id="NF007214">
    <property type="entry name" value="PRK09636.1"/>
    <property type="match status" value="1"/>
</dbReference>
<dbReference type="InterPro" id="IPR014284">
    <property type="entry name" value="RNA_pol_sigma-70_dom"/>
</dbReference>
<dbReference type="InterPro" id="IPR013325">
    <property type="entry name" value="RNA_pol_sigma_r2"/>
</dbReference>
<dbReference type="InterPro" id="IPR032710">
    <property type="entry name" value="NTF2-like_dom_sf"/>
</dbReference>
<dbReference type="SUPFAM" id="SSF54427">
    <property type="entry name" value="NTF2-like"/>
    <property type="match status" value="1"/>
</dbReference>
<dbReference type="EMBL" id="SMFZ01000002">
    <property type="protein sequence ID" value="TCK21251.1"/>
    <property type="molecule type" value="Genomic_DNA"/>
</dbReference>